<dbReference type="Proteomes" id="UP000019118">
    <property type="component" value="Unassembled WGS sequence"/>
</dbReference>
<evidence type="ECO:0000313" key="5">
    <source>
        <dbReference type="Proteomes" id="UP000019118"/>
    </source>
</evidence>
<gene>
    <name evidence="4" type="primary">109533751</name>
    <name evidence="3" type="ORF">D910_01905</name>
    <name evidence="2" type="ORF">YQE_03206</name>
</gene>
<evidence type="ECO:0000313" key="1">
    <source>
        <dbReference type="EMBL" id="AEE62026.1"/>
    </source>
</evidence>
<dbReference type="EMBL" id="KB631581">
    <property type="protein sequence ID" value="ERL84474.1"/>
    <property type="molecule type" value="Genomic_DNA"/>
</dbReference>
<dbReference type="EMBL" id="BT127064">
    <property type="protein sequence ID" value="AEE62026.1"/>
    <property type="molecule type" value="mRNA"/>
</dbReference>
<dbReference type="Proteomes" id="UP000030742">
    <property type="component" value="Unassembled WGS sequence"/>
</dbReference>
<reference evidence="5 6" key="2">
    <citation type="journal article" date="2013" name="Genome Biol.">
        <title>Draft genome of the mountain pine beetle, Dendroctonus ponderosae Hopkins, a major forest pest.</title>
        <authorList>
            <person name="Keeling C.I."/>
            <person name="Yuen M.M."/>
            <person name="Liao N.Y."/>
            <person name="Docking T.R."/>
            <person name="Chan S.K."/>
            <person name="Taylor G.A."/>
            <person name="Palmquist D.L."/>
            <person name="Jackman S.D."/>
            <person name="Nguyen A."/>
            <person name="Li M."/>
            <person name="Henderson H."/>
            <person name="Janes J.K."/>
            <person name="Zhao Y."/>
            <person name="Pandoh P."/>
            <person name="Moore R."/>
            <person name="Sperling F.A."/>
            <person name="Huber D.P."/>
            <person name="Birol I."/>
            <person name="Jones S.J."/>
            <person name="Bohlmann J."/>
        </authorList>
    </citation>
    <scope>NUCLEOTIDE SEQUENCE</scope>
</reference>
<accession>J3JUZ9</accession>
<dbReference type="EnsemblMetazoa" id="XM_019899154.1">
    <property type="protein sequence ID" value="XP_019754713.1"/>
    <property type="gene ID" value="LOC109533751"/>
</dbReference>
<evidence type="ECO:0000313" key="6">
    <source>
        <dbReference type="Proteomes" id="UP000030742"/>
    </source>
</evidence>
<sequence length="274" mass="31795">MVMDQFVTTYRKDYLWPYVKTLGVRPQPDRLYQPQYNDPNRPNYPCECHAIGDPQATNQQLCSLLGPQAYEEESWSRVGPMGPLLDPKIYPAKVSSAPETQISRFNQPNVFLAKLQEKYPFIYECLRTAPPDDLLARINRDRLRSTYQVDFCKMKEMPSGTRLEMIIYAQNDVSPPCPGKDLHCGNPCKPLSRNKALRMSTISKQFMDSNMPSERNSQKSCERGITAWNPFESDPKTCTKPPDKWQLGRKSFDVIDTWGHMIYRESPKQHHRLR</sequence>
<evidence type="ECO:0000313" key="2">
    <source>
        <dbReference type="EMBL" id="ENN80371.1"/>
    </source>
</evidence>
<protein>
    <submittedName>
        <fullName evidence="1 4">Uncharacterized protein</fullName>
    </submittedName>
</protein>
<reference evidence="4" key="3">
    <citation type="submission" date="2024-08" db="UniProtKB">
        <authorList>
            <consortium name="EnsemblMetazoa"/>
        </authorList>
    </citation>
    <scope>IDENTIFICATION</scope>
</reference>
<proteinExistence type="evidence at transcript level"/>
<dbReference type="HOGENOM" id="CLU_1016577_0_0_1"/>
<dbReference type="AlphaFoldDB" id="J3JUZ9"/>
<evidence type="ECO:0000313" key="3">
    <source>
        <dbReference type="EMBL" id="ERL84474.1"/>
    </source>
</evidence>
<name>J3JUZ9_DENPD</name>
<dbReference type="KEGG" id="dpa:109533751"/>
<reference evidence="1" key="1">
    <citation type="journal article" date="2012" name="Insect Biochem. Mol. Biol.">
        <title>Transcriptome and full-length cDNA resources for the mountain pine beetle, Dendroctonus ponderosae Hopkins, a major insect pest of pine forests.</title>
        <authorList>
            <person name="Keeling C.I."/>
            <person name="Henderson H."/>
            <person name="Li M."/>
            <person name="Yuen M."/>
            <person name="Clark E.L."/>
            <person name="Fraser J.D."/>
            <person name="Huber D.P."/>
            <person name="Liao N.Y."/>
            <person name="Roderick Docking T."/>
            <person name="Birol I."/>
            <person name="Chan S.K."/>
            <person name="Taylor G.A."/>
            <person name="Palmquist D."/>
            <person name="Jones S.J."/>
            <person name="Bohlmann J."/>
        </authorList>
    </citation>
    <scope>NUCLEOTIDE SEQUENCE</scope>
    <source>
        <tissue evidence="1">Whole teneral adults of undetermined sex</tissue>
    </source>
</reference>
<organism evidence="1">
    <name type="scientific">Dendroctonus ponderosae</name>
    <name type="common">Mountain pine beetle</name>
    <dbReference type="NCBI Taxonomy" id="77166"/>
    <lineage>
        <taxon>Eukaryota</taxon>
        <taxon>Metazoa</taxon>
        <taxon>Ecdysozoa</taxon>
        <taxon>Arthropoda</taxon>
        <taxon>Hexapoda</taxon>
        <taxon>Insecta</taxon>
        <taxon>Pterygota</taxon>
        <taxon>Neoptera</taxon>
        <taxon>Endopterygota</taxon>
        <taxon>Coleoptera</taxon>
        <taxon>Polyphaga</taxon>
        <taxon>Cucujiformia</taxon>
        <taxon>Curculionidae</taxon>
        <taxon>Scolytinae</taxon>
        <taxon>Dendroctonus</taxon>
    </lineage>
</organism>
<keyword evidence="5" id="KW-1185">Reference proteome</keyword>
<evidence type="ECO:0000313" key="4">
    <source>
        <dbReference type="EnsemblMetazoa" id="XP_019754713.1"/>
    </source>
</evidence>
<dbReference type="EMBL" id="KB740557">
    <property type="protein sequence ID" value="ENN80371.1"/>
    <property type="molecule type" value="Genomic_DNA"/>
</dbReference>
<dbReference type="OrthoDB" id="686784at2759"/>